<dbReference type="InterPro" id="IPR036641">
    <property type="entry name" value="HPT_dom_sf"/>
</dbReference>
<keyword evidence="1 4" id="KW-0597">Phosphoprotein</keyword>
<name>A0A831K5X8_9GAMM</name>
<dbReference type="AlphaFoldDB" id="A0A831K5X8"/>
<proteinExistence type="predicted"/>
<dbReference type="InterPro" id="IPR001789">
    <property type="entry name" value="Sig_transdc_resp-reg_receiver"/>
</dbReference>
<dbReference type="CDD" id="cd00156">
    <property type="entry name" value="REC"/>
    <property type="match status" value="1"/>
</dbReference>
<evidence type="ECO:0000313" key="7">
    <source>
        <dbReference type="EMBL" id="HDK38466.1"/>
    </source>
</evidence>
<gene>
    <name evidence="7" type="ORF">ENG92_05570</name>
</gene>
<dbReference type="PANTHER" id="PTHR44591">
    <property type="entry name" value="STRESS RESPONSE REGULATOR PROTEIN 1"/>
    <property type="match status" value="1"/>
</dbReference>
<evidence type="ECO:0000256" key="2">
    <source>
        <dbReference type="ARBA" id="ARBA00023012"/>
    </source>
</evidence>
<evidence type="ECO:0000259" key="6">
    <source>
        <dbReference type="PROSITE" id="PS50894"/>
    </source>
</evidence>
<sequence>MNESESEKRSTQFQQLARRYINSLPEYCRRIHLLWENSRGGNAEALEKLAEAAHKLYGSSSSYGLADVAQTAQHIERLSKRLLQGSDTDKDEITVDLDRMTEQLAALGEKASFDDIDFERFESSLGAEGSGRQQGPWVFIVDDDPDQGEQLAIQLASHGFRIESFISLDDLREAVLARHPAAIVADIVFPEGEMAGVEAIAALRHAMPERLPVVFVSSRSDADARLQALRAGGSGY</sequence>
<dbReference type="EMBL" id="DRCV01000245">
    <property type="protein sequence ID" value="HDK38466.1"/>
    <property type="molecule type" value="Genomic_DNA"/>
</dbReference>
<feature type="modified residue" description="Phosphohistidine" evidence="3">
    <location>
        <position position="54"/>
    </location>
</feature>
<dbReference type="Gene3D" id="1.20.120.160">
    <property type="entry name" value="HPT domain"/>
    <property type="match status" value="1"/>
</dbReference>
<feature type="domain" description="Response regulatory" evidence="5">
    <location>
        <begin position="137"/>
        <end position="236"/>
    </location>
</feature>
<dbReference type="Gene3D" id="3.40.50.2300">
    <property type="match status" value="1"/>
</dbReference>
<dbReference type="InterPro" id="IPR011006">
    <property type="entry name" value="CheY-like_superfamily"/>
</dbReference>
<dbReference type="PROSITE" id="PS50110">
    <property type="entry name" value="RESPONSE_REGULATORY"/>
    <property type="match status" value="1"/>
</dbReference>
<dbReference type="GO" id="GO:0004672">
    <property type="term" value="F:protein kinase activity"/>
    <property type="evidence" value="ECO:0007669"/>
    <property type="project" value="UniProtKB-ARBA"/>
</dbReference>
<dbReference type="InterPro" id="IPR050595">
    <property type="entry name" value="Bact_response_regulator"/>
</dbReference>
<dbReference type="PANTHER" id="PTHR44591:SF25">
    <property type="entry name" value="CHEMOTAXIS TWO-COMPONENT RESPONSE REGULATOR"/>
    <property type="match status" value="1"/>
</dbReference>
<evidence type="ECO:0000256" key="3">
    <source>
        <dbReference type="PROSITE-ProRule" id="PRU00110"/>
    </source>
</evidence>
<feature type="non-terminal residue" evidence="7">
    <location>
        <position position="236"/>
    </location>
</feature>
<dbReference type="SUPFAM" id="SSF52172">
    <property type="entry name" value="CheY-like"/>
    <property type="match status" value="1"/>
</dbReference>
<accession>A0A831K5X8</accession>
<dbReference type="PROSITE" id="PS50894">
    <property type="entry name" value="HPT"/>
    <property type="match status" value="1"/>
</dbReference>
<evidence type="ECO:0000256" key="1">
    <source>
        <dbReference type="ARBA" id="ARBA00022553"/>
    </source>
</evidence>
<organism evidence="7">
    <name type="scientific">Thiolapillus brandeum</name>
    <dbReference type="NCBI Taxonomy" id="1076588"/>
    <lineage>
        <taxon>Bacteria</taxon>
        <taxon>Pseudomonadati</taxon>
        <taxon>Pseudomonadota</taxon>
        <taxon>Gammaproteobacteria</taxon>
        <taxon>Chromatiales</taxon>
        <taxon>Sedimenticolaceae</taxon>
        <taxon>Thiolapillus</taxon>
    </lineage>
</organism>
<feature type="modified residue" description="4-aspartylphosphate" evidence="4">
    <location>
        <position position="186"/>
    </location>
</feature>
<protein>
    <submittedName>
        <fullName evidence="7">Response regulator</fullName>
    </submittedName>
</protein>
<feature type="domain" description="HPt" evidence="6">
    <location>
        <begin position="9"/>
        <end position="107"/>
    </location>
</feature>
<evidence type="ECO:0000259" key="5">
    <source>
        <dbReference type="PROSITE" id="PS50110"/>
    </source>
</evidence>
<keyword evidence="2" id="KW-0902">Two-component regulatory system</keyword>
<dbReference type="Pfam" id="PF00072">
    <property type="entry name" value="Response_reg"/>
    <property type="match status" value="1"/>
</dbReference>
<reference evidence="7" key="1">
    <citation type="journal article" date="2020" name="mSystems">
        <title>Genome- and Community-Level Interaction Insights into Carbon Utilization and Element Cycling Functions of Hydrothermarchaeota in Hydrothermal Sediment.</title>
        <authorList>
            <person name="Zhou Z."/>
            <person name="Liu Y."/>
            <person name="Xu W."/>
            <person name="Pan J."/>
            <person name="Luo Z.H."/>
            <person name="Li M."/>
        </authorList>
    </citation>
    <scope>NUCLEOTIDE SEQUENCE [LARGE SCALE GENOMIC DNA]</scope>
    <source>
        <strain evidence="7">HyVt-26</strain>
    </source>
</reference>
<dbReference type="InterPro" id="IPR008207">
    <property type="entry name" value="Sig_transdc_His_kin_Hpt_dom"/>
</dbReference>
<comment type="caution">
    <text evidence="7">The sequence shown here is derived from an EMBL/GenBank/DDBJ whole genome shotgun (WGS) entry which is preliminary data.</text>
</comment>
<dbReference type="Proteomes" id="UP000885822">
    <property type="component" value="Unassembled WGS sequence"/>
</dbReference>
<dbReference type="Pfam" id="PF01627">
    <property type="entry name" value="Hpt"/>
    <property type="match status" value="1"/>
</dbReference>
<dbReference type="GO" id="GO:0000160">
    <property type="term" value="P:phosphorelay signal transduction system"/>
    <property type="evidence" value="ECO:0007669"/>
    <property type="project" value="UniProtKB-KW"/>
</dbReference>
<evidence type="ECO:0000256" key="4">
    <source>
        <dbReference type="PROSITE-ProRule" id="PRU00169"/>
    </source>
</evidence>
<dbReference type="SMART" id="SM00448">
    <property type="entry name" value="REC"/>
    <property type="match status" value="1"/>
</dbReference>
<dbReference type="SUPFAM" id="SSF47226">
    <property type="entry name" value="Histidine-containing phosphotransfer domain, HPT domain"/>
    <property type="match status" value="1"/>
</dbReference>